<dbReference type="EMBL" id="JBHUIK010000006">
    <property type="protein sequence ID" value="MFD2216127.1"/>
    <property type="molecule type" value="Genomic_DNA"/>
</dbReference>
<dbReference type="Proteomes" id="UP001597318">
    <property type="component" value="Unassembled WGS sequence"/>
</dbReference>
<comment type="subcellular location">
    <subcellularLocation>
        <location evidence="1">Cell membrane</location>
        <topology evidence="1">Lipid-anchor</topology>
    </subcellularLocation>
</comment>
<name>A0ABW5C119_9BACI</name>
<dbReference type="PANTHER" id="PTHR30532:SF28">
    <property type="entry name" value="PETROBACTIN-BINDING PROTEIN YCLQ"/>
    <property type="match status" value="1"/>
</dbReference>
<evidence type="ECO:0000259" key="7">
    <source>
        <dbReference type="PROSITE" id="PS50983"/>
    </source>
</evidence>
<sequence length="349" mass="37921">MKKTNLFIALLAAMVLMLAACGSNEEASTEPAKKESTETAAADDQAEETATGEEGTTYPLTVSPTVASVEGEESGSINFEDVEFESMPEKIAVFDYGFLDTLDALGVEGIVGVAKDSTLPAHLEKYASDEYKSVGGLKEPLLEDIAEMAPDVIFISGRQSAYYEELKEIAPVVFVGTSQDDYWNTFLSSVDLAAKMFDKEAEAEEYLAKFDSALEEIKALAGNYETSLVTMYNEGKLAGFATNSRYGYIYDVYGFKPVTEDIESSSHGSNFGFEAILEFNPQVLFVIDRTAAVGGESNIDADMENDIVKKTEAYKNGKIVYLDGPLWYLSGGGLQSELAKIDEVLAELK</sequence>
<evidence type="ECO:0000256" key="3">
    <source>
        <dbReference type="ARBA" id="ARBA00022448"/>
    </source>
</evidence>
<evidence type="ECO:0000256" key="5">
    <source>
        <dbReference type="SAM" id="MobiDB-lite"/>
    </source>
</evidence>
<feature type="region of interest" description="Disordered" evidence="5">
    <location>
        <begin position="25"/>
        <end position="61"/>
    </location>
</feature>
<dbReference type="PROSITE" id="PS51257">
    <property type="entry name" value="PROKAR_LIPOPROTEIN"/>
    <property type="match status" value="1"/>
</dbReference>
<accession>A0ABW5C119</accession>
<dbReference type="InterPro" id="IPR033870">
    <property type="entry name" value="FatB"/>
</dbReference>
<dbReference type="SUPFAM" id="SSF53807">
    <property type="entry name" value="Helical backbone' metal receptor"/>
    <property type="match status" value="1"/>
</dbReference>
<dbReference type="PANTHER" id="PTHR30532">
    <property type="entry name" value="IRON III DICITRATE-BINDING PERIPLASMIC PROTEIN"/>
    <property type="match status" value="1"/>
</dbReference>
<keyword evidence="9" id="KW-1185">Reference proteome</keyword>
<dbReference type="Gene3D" id="3.40.50.1980">
    <property type="entry name" value="Nitrogenase molybdenum iron protein domain"/>
    <property type="match status" value="2"/>
</dbReference>
<dbReference type="PROSITE" id="PS50983">
    <property type="entry name" value="FE_B12_PBP"/>
    <property type="match status" value="1"/>
</dbReference>
<feature type="signal peptide" evidence="6">
    <location>
        <begin position="1"/>
        <end position="19"/>
    </location>
</feature>
<keyword evidence="3" id="KW-0813">Transport</keyword>
<dbReference type="Pfam" id="PF01497">
    <property type="entry name" value="Peripla_BP_2"/>
    <property type="match status" value="1"/>
</dbReference>
<evidence type="ECO:0000256" key="6">
    <source>
        <dbReference type="SAM" id="SignalP"/>
    </source>
</evidence>
<reference evidence="9" key="1">
    <citation type="journal article" date="2019" name="Int. J. Syst. Evol. Microbiol.">
        <title>The Global Catalogue of Microorganisms (GCM) 10K type strain sequencing project: providing services to taxonomists for standard genome sequencing and annotation.</title>
        <authorList>
            <consortium name="The Broad Institute Genomics Platform"/>
            <consortium name="The Broad Institute Genome Sequencing Center for Infectious Disease"/>
            <person name="Wu L."/>
            <person name="Ma J."/>
        </authorList>
    </citation>
    <scope>NUCLEOTIDE SEQUENCE [LARGE SCALE GENOMIC DNA]</scope>
    <source>
        <strain evidence="9">CGMCC 1.15474</strain>
    </source>
</reference>
<dbReference type="InterPro" id="IPR002491">
    <property type="entry name" value="ABC_transptr_periplasmic_BD"/>
</dbReference>
<gene>
    <name evidence="8" type="ORF">ACFSKK_20865</name>
</gene>
<proteinExistence type="inferred from homology"/>
<keyword evidence="4 6" id="KW-0732">Signal</keyword>
<comment type="similarity">
    <text evidence="2">Belongs to the bacterial solute-binding protein 8 family.</text>
</comment>
<comment type="caution">
    <text evidence="8">The sequence shown here is derived from an EMBL/GenBank/DDBJ whole genome shotgun (WGS) entry which is preliminary data.</text>
</comment>
<dbReference type="RefSeq" id="WP_247339653.1">
    <property type="nucleotide sequence ID" value="NZ_CP095550.1"/>
</dbReference>
<protein>
    <submittedName>
        <fullName evidence="8">Siderophore ABC transporter substrate-binding protein</fullName>
    </submittedName>
</protein>
<feature type="domain" description="Fe/B12 periplasmic-binding" evidence="7">
    <location>
        <begin position="90"/>
        <end position="349"/>
    </location>
</feature>
<feature type="chain" id="PRO_5045182997" evidence="6">
    <location>
        <begin position="20"/>
        <end position="349"/>
    </location>
</feature>
<evidence type="ECO:0000256" key="4">
    <source>
        <dbReference type="ARBA" id="ARBA00022729"/>
    </source>
</evidence>
<dbReference type="InterPro" id="IPR051313">
    <property type="entry name" value="Bact_iron-sidero_bind"/>
</dbReference>
<dbReference type="CDD" id="cd01140">
    <property type="entry name" value="FatB"/>
    <property type="match status" value="1"/>
</dbReference>
<evidence type="ECO:0000313" key="8">
    <source>
        <dbReference type="EMBL" id="MFD2216127.1"/>
    </source>
</evidence>
<organism evidence="8 9">
    <name type="scientific">Metabacillus endolithicus</name>
    <dbReference type="NCBI Taxonomy" id="1535204"/>
    <lineage>
        <taxon>Bacteria</taxon>
        <taxon>Bacillati</taxon>
        <taxon>Bacillota</taxon>
        <taxon>Bacilli</taxon>
        <taxon>Bacillales</taxon>
        <taxon>Bacillaceae</taxon>
        <taxon>Metabacillus</taxon>
    </lineage>
</organism>
<evidence type="ECO:0000256" key="2">
    <source>
        <dbReference type="ARBA" id="ARBA00008814"/>
    </source>
</evidence>
<evidence type="ECO:0000313" key="9">
    <source>
        <dbReference type="Proteomes" id="UP001597318"/>
    </source>
</evidence>
<evidence type="ECO:0000256" key="1">
    <source>
        <dbReference type="ARBA" id="ARBA00004193"/>
    </source>
</evidence>